<dbReference type="InterPro" id="IPR011009">
    <property type="entry name" value="Kinase-like_dom_sf"/>
</dbReference>
<dbReference type="InterPro" id="IPR054466">
    <property type="entry name" value="OspG_kinase"/>
</dbReference>
<dbReference type="SUPFAM" id="SSF56112">
    <property type="entry name" value="Protein kinase-like (PK-like)"/>
    <property type="match status" value="1"/>
</dbReference>
<dbReference type="Pfam" id="PF22303">
    <property type="entry name" value="OspG_kinase"/>
    <property type="match status" value="1"/>
</dbReference>
<dbReference type="VEuPathDB" id="FungiDB:ASPSYDRAFT_373538"/>
<organism evidence="2 3">
    <name type="scientific">Aspergillus sydowii CBS 593.65</name>
    <dbReference type="NCBI Taxonomy" id="1036612"/>
    <lineage>
        <taxon>Eukaryota</taxon>
        <taxon>Fungi</taxon>
        <taxon>Dikarya</taxon>
        <taxon>Ascomycota</taxon>
        <taxon>Pezizomycotina</taxon>
        <taxon>Eurotiomycetes</taxon>
        <taxon>Eurotiomycetidae</taxon>
        <taxon>Eurotiales</taxon>
        <taxon>Aspergillaceae</taxon>
        <taxon>Aspergillus</taxon>
        <taxon>Aspergillus subgen. Nidulantes</taxon>
    </lineage>
</organism>
<dbReference type="Gene3D" id="1.10.510.10">
    <property type="entry name" value="Transferase(Phosphotransferase) domain 1"/>
    <property type="match status" value="1"/>
</dbReference>
<dbReference type="RefSeq" id="XP_040708991.1">
    <property type="nucleotide sequence ID" value="XM_040845531.1"/>
</dbReference>
<dbReference type="AlphaFoldDB" id="A0A1L9U0K2"/>
<sequence>MERVPGVPLTEFRTYDFAKQQRIREAFRKSLMKLDCHITLFDTHPGNVLYDENEDKCYFIDFEETCLDVNEDSPPNWLEDDEHYEREYRLWGLDG</sequence>
<evidence type="ECO:0000259" key="1">
    <source>
        <dbReference type="Pfam" id="PF22303"/>
    </source>
</evidence>
<protein>
    <recommendedName>
        <fullName evidence="1">Kinase OspG kinase domain-containing protein</fullName>
    </recommendedName>
</protein>
<feature type="domain" description="Kinase OspG kinase" evidence="1">
    <location>
        <begin position="1"/>
        <end position="65"/>
    </location>
</feature>
<reference evidence="3" key="1">
    <citation type="journal article" date="2017" name="Genome Biol.">
        <title>Comparative genomics reveals high biological diversity and specific adaptations in the industrially and medically important fungal genus Aspergillus.</title>
        <authorList>
            <person name="de Vries R.P."/>
            <person name="Riley R."/>
            <person name="Wiebenga A."/>
            <person name="Aguilar-Osorio G."/>
            <person name="Amillis S."/>
            <person name="Uchima C.A."/>
            <person name="Anderluh G."/>
            <person name="Asadollahi M."/>
            <person name="Askin M."/>
            <person name="Barry K."/>
            <person name="Battaglia E."/>
            <person name="Bayram O."/>
            <person name="Benocci T."/>
            <person name="Braus-Stromeyer S.A."/>
            <person name="Caldana C."/>
            <person name="Canovas D."/>
            <person name="Cerqueira G.C."/>
            <person name="Chen F."/>
            <person name="Chen W."/>
            <person name="Choi C."/>
            <person name="Clum A."/>
            <person name="Dos Santos R.A."/>
            <person name="Damasio A.R."/>
            <person name="Diallinas G."/>
            <person name="Emri T."/>
            <person name="Fekete E."/>
            <person name="Flipphi M."/>
            <person name="Freyberg S."/>
            <person name="Gallo A."/>
            <person name="Gournas C."/>
            <person name="Habgood R."/>
            <person name="Hainaut M."/>
            <person name="Harispe M.L."/>
            <person name="Henrissat B."/>
            <person name="Hilden K.S."/>
            <person name="Hope R."/>
            <person name="Hossain A."/>
            <person name="Karabika E."/>
            <person name="Karaffa L."/>
            <person name="Karanyi Z."/>
            <person name="Krasevec N."/>
            <person name="Kuo A."/>
            <person name="Kusch H."/>
            <person name="LaButti K."/>
            <person name="Lagendijk E.L."/>
            <person name="Lapidus A."/>
            <person name="Levasseur A."/>
            <person name="Lindquist E."/>
            <person name="Lipzen A."/>
            <person name="Logrieco A.F."/>
            <person name="MacCabe A."/>
            <person name="Maekelae M.R."/>
            <person name="Malavazi I."/>
            <person name="Melin P."/>
            <person name="Meyer V."/>
            <person name="Mielnichuk N."/>
            <person name="Miskei M."/>
            <person name="Molnar A.P."/>
            <person name="Mule G."/>
            <person name="Ngan C.Y."/>
            <person name="Orejas M."/>
            <person name="Orosz E."/>
            <person name="Ouedraogo J.P."/>
            <person name="Overkamp K.M."/>
            <person name="Park H.-S."/>
            <person name="Perrone G."/>
            <person name="Piumi F."/>
            <person name="Punt P.J."/>
            <person name="Ram A.F."/>
            <person name="Ramon A."/>
            <person name="Rauscher S."/>
            <person name="Record E."/>
            <person name="Riano-Pachon D.M."/>
            <person name="Robert V."/>
            <person name="Roehrig J."/>
            <person name="Ruller R."/>
            <person name="Salamov A."/>
            <person name="Salih N.S."/>
            <person name="Samson R.A."/>
            <person name="Sandor E."/>
            <person name="Sanguinetti M."/>
            <person name="Schuetze T."/>
            <person name="Sepcic K."/>
            <person name="Shelest E."/>
            <person name="Sherlock G."/>
            <person name="Sophianopoulou V."/>
            <person name="Squina F.M."/>
            <person name="Sun H."/>
            <person name="Susca A."/>
            <person name="Todd R.B."/>
            <person name="Tsang A."/>
            <person name="Unkles S.E."/>
            <person name="van de Wiele N."/>
            <person name="van Rossen-Uffink D."/>
            <person name="Oliveira J.V."/>
            <person name="Vesth T.C."/>
            <person name="Visser J."/>
            <person name="Yu J.-H."/>
            <person name="Zhou M."/>
            <person name="Andersen M.R."/>
            <person name="Archer D.B."/>
            <person name="Baker S.E."/>
            <person name="Benoit I."/>
            <person name="Brakhage A.A."/>
            <person name="Braus G.H."/>
            <person name="Fischer R."/>
            <person name="Frisvad J.C."/>
            <person name="Goldman G.H."/>
            <person name="Houbraken J."/>
            <person name="Oakley B."/>
            <person name="Pocsi I."/>
            <person name="Scazzocchio C."/>
            <person name="Seiboth B."/>
            <person name="vanKuyk P.A."/>
            <person name="Wortman J."/>
            <person name="Dyer P.S."/>
            <person name="Grigoriev I.V."/>
        </authorList>
    </citation>
    <scope>NUCLEOTIDE SEQUENCE [LARGE SCALE GENOMIC DNA]</scope>
    <source>
        <strain evidence="3">CBS 593.65</strain>
    </source>
</reference>
<proteinExistence type="predicted"/>
<dbReference type="OrthoDB" id="5401170at2759"/>
<evidence type="ECO:0000313" key="2">
    <source>
        <dbReference type="EMBL" id="OJJ65185.1"/>
    </source>
</evidence>
<accession>A0A1L9U0K2</accession>
<keyword evidence="3" id="KW-1185">Reference proteome</keyword>
<dbReference type="Proteomes" id="UP000184356">
    <property type="component" value="Unassembled WGS sequence"/>
</dbReference>
<dbReference type="EMBL" id="KV878582">
    <property type="protein sequence ID" value="OJJ65185.1"/>
    <property type="molecule type" value="Genomic_DNA"/>
</dbReference>
<gene>
    <name evidence="2" type="ORF">ASPSYDRAFT_373538</name>
</gene>
<name>A0A1L9U0K2_9EURO</name>
<evidence type="ECO:0000313" key="3">
    <source>
        <dbReference type="Proteomes" id="UP000184356"/>
    </source>
</evidence>
<dbReference type="GeneID" id="63761604"/>